<keyword evidence="6" id="KW-0804">Transcription</keyword>
<dbReference type="InterPro" id="IPR036638">
    <property type="entry name" value="HLH_DNA-bd_sf"/>
</dbReference>
<comment type="subcellular location">
    <subcellularLocation>
        <location evidence="1">Nucleus</location>
    </subcellularLocation>
</comment>
<dbReference type="PANTHER" id="PTHR19290:SF162">
    <property type="entry name" value="TRANSCRIPTION FACTOR ATOH7"/>
    <property type="match status" value="1"/>
</dbReference>
<sequence>MLSSDYVEEFYYDNNLNLNNIADSCFSTDSNKSVPGHCNSISEEDFDTNFYNLEFNANNGLILGNSLTTTTSATVELQTFYSNQQSCDIMQAWKCGKTNRTLNKNALEKNRKINQNRLCDQQLMIYQNRLNTYSKTQNSSVNASEVNLKKSTHSGITCSQEVLRKRRLAANARERRRMNSLNEAFDKLRDVVPSLGNDRRLSKYETLQMAQAYIGDLLKLLTRDY</sequence>
<dbReference type="STRING" id="67801.A0A1B0C2D9"/>
<dbReference type="VEuPathDB" id="VectorBase:GPPI047307"/>
<evidence type="ECO:0000256" key="3">
    <source>
        <dbReference type="ARBA" id="ARBA00022782"/>
    </source>
</evidence>
<dbReference type="GO" id="GO:0061564">
    <property type="term" value="P:axon development"/>
    <property type="evidence" value="ECO:0007669"/>
    <property type="project" value="TreeGrafter"/>
</dbReference>
<dbReference type="PROSITE" id="PS50888">
    <property type="entry name" value="BHLH"/>
    <property type="match status" value="1"/>
</dbReference>
<evidence type="ECO:0000256" key="6">
    <source>
        <dbReference type="ARBA" id="ARBA00023163"/>
    </source>
</evidence>
<dbReference type="EnsemblMetazoa" id="GPPI047307-RA">
    <property type="protein sequence ID" value="GPPI047307-PA"/>
    <property type="gene ID" value="GPPI047307"/>
</dbReference>
<keyword evidence="7" id="KW-0539">Nucleus</keyword>
<dbReference type="EMBL" id="JXJN01024509">
    <property type="status" value="NOT_ANNOTATED_CDS"/>
    <property type="molecule type" value="Genomic_DNA"/>
</dbReference>
<evidence type="ECO:0000256" key="1">
    <source>
        <dbReference type="ARBA" id="ARBA00004123"/>
    </source>
</evidence>
<evidence type="ECO:0000256" key="4">
    <source>
        <dbReference type="ARBA" id="ARBA00022902"/>
    </source>
</evidence>
<dbReference type="InterPro" id="IPR050359">
    <property type="entry name" value="bHLH_transcription_factors"/>
</dbReference>
<dbReference type="GO" id="GO:0005634">
    <property type="term" value="C:nucleus"/>
    <property type="evidence" value="ECO:0007669"/>
    <property type="project" value="UniProtKB-SubCell"/>
</dbReference>
<keyword evidence="10" id="KW-1185">Reference proteome</keyword>
<dbReference type="GO" id="GO:0000981">
    <property type="term" value="F:DNA-binding transcription factor activity, RNA polymerase II-specific"/>
    <property type="evidence" value="ECO:0007669"/>
    <property type="project" value="TreeGrafter"/>
</dbReference>
<reference evidence="9" key="2">
    <citation type="submission" date="2020-05" db="UniProtKB">
        <authorList>
            <consortium name="EnsemblMetazoa"/>
        </authorList>
    </citation>
    <scope>IDENTIFICATION</scope>
    <source>
        <strain evidence="9">IAEA</strain>
    </source>
</reference>
<name>A0A1B0C2D9_9MUSC</name>
<proteinExistence type="predicted"/>
<evidence type="ECO:0000256" key="5">
    <source>
        <dbReference type="ARBA" id="ARBA00023015"/>
    </source>
</evidence>
<protein>
    <recommendedName>
        <fullName evidence="8">BHLH domain-containing protein</fullName>
    </recommendedName>
</protein>
<dbReference type="Gene3D" id="4.10.280.10">
    <property type="entry name" value="Helix-loop-helix DNA-binding domain"/>
    <property type="match status" value="1"/>
</dbReference>
<dbReference type="Pfam" id="PF00010">
    <property type="entry name" value="HLH"/>
    <property type="match status" value="1"/>
</dbReference>
<evidence type="ECO:0000313" key="9">
    <source>
        <dbReference type="EnsemblMetazoa" id="GPPI047307-PA"/>
    </source>
</evidence>
<keyword evidence="3" id="KW-0221">Differentiation</keyword>
<feature type="domain" description="BHLH" evidence="8">
    <location>
        <begin position="165"/>
        <end position="217"/>
    </location>
</feature>
<dbReference type="InterPro" id="IPR011598">
    <property type="entry name" value="bHLH_dom"/>
</dbReference>
<dbReference type="AlphaFoldDB" id="A0A1B0C2D9"/>
<dbReference type="PANTHER" id="PTHR19290">
    <property type="entry name" value="BASIC HELIX-LOOP-HELIX PROTEIN NEUROGENIN-RELATED"/>
    <property type="match status" value="1"/>
</dbReference>
<dbReference type="Proteomes" id="UP000092460">
    <property type="component" value="Unassembled WGS sequence"/>
</dbReference>
<accession>A0A1B0C2D9</accession>
<evidence type="ECO:0000256" key="7">
    <source>
        <dbReference type="ARBA" id="ARBA00023242"/>
    </source>
</evidence>
<dbReference type="GO" id="GO:0045944">
    <property type="term" value="P:positive regulation of transcription by RNA polymerase II"/>
    <property type="evidence" value="ECO:0007669"/>
    <property type="project" value="TreeGrafter"/>
</dbReference>
<keyword evidence="4" id="KW-0524">Neurogenesis</keyword>
<dbReference type="FunFam" id="4.10.280.10:FF:000025">
    <property type="entry name" value="protein atonal homolog 7"/>
    <property type="match status" value="1"/>
</dbReference>
<organism evidence="9 10">
    <name type="scientific">Glossina palpalis gambiensis</name>
    <dbReference type="NCBI Taxonomy" id="67801"/>
    <lineage>
        <taxon>Eukaryota</taxon>
        <taxon>Metazoa</taxon>
        <taxon>Ecdysozoa</taxon>
        <taxon>Arthropoda</taxon>
        <taxon>Hexapoda</taxon>
        <taxon>Insecta</taxon>
        <taxon>Pterygota</taxon>
        <taxon>Neoptera</taxon>
        <taxon>Endopterygota</taxon>
        <taxon>Diptera</taxon>
        <taxon>Brachycera</taxon>
        <taxon>Muscomorpha</taxon>
        <taxon>Hippoboscoidea</taxon>
        <taxon>Glossinidae</taxon>
        <taxon>Glossina</taxon>
    </lineage>
</organism>
<dbReference type="GO" id="GO:0070888">
    <property type="term" value="F:E-box binding"/>
    <property type="evidence" value="ECO:0007669"/>
    <property type="project" value="TreeGrafter"/>
</dbReference>
<dbReference type="SUPFAM" id="SSF47459">
    <property type="entry name" value="HLH, helix-loop-helix DNA-binding domain"/>
    <property type="match status" value="1"/>
</dbReference>
<evidence type="ECO:0000256" key="2">
    <source>
        <dbReference type="ARBA" id="ARBA00022473"/>
    </source>
</evidence>
<evidence type="ECO:0000259" key="8">
    <source>
        <dbReference type="PROSITE" id="PS50888"/>
    </source>
</evidence>
<dbReference type="GO" id="GO:0016360">
    <property type="term" value="P:sensory organ precursor cell fate determination"/>
    <property type="evidence" value="ECO:0007669"/>
    <property type="project" value="UniProtKB-ARBA"/>
</dbReference>
<keyword evidence="5" id="KW-0805">Transcription regulation</keyword>
<dbReference type="CDD" id="cd19715">
    <property type="entry name" value="bHLH_TS_amos_like"/>
    <property type="match status" value="1"/>
</dbReference>
<keyword evidence="2" id="KW-0217">Developmental protein</keyword>
<evidence type="ECO:0000313" key="10">
    <source>
        <dbReference type="Proteomes" id="UP000092460"/>
    </source>
</evidence>
<dbReference type="GO" id="GO:0046982">
    <property type="term" value="F:protein heterodimerization activity"/>
    <property type="evidence" value="ECO:0007669"/>
    <property type="project" value="UniProtKB-ARBA"/>
</dbReference>
<reference evidence="10" key="1">
    <citation type="submission" date="2015-01" db="EMBL/GenBank/DDBJ databases">
        <authorList>
            <person name="Aksoy S."/>
            <person name="Warren W."/>
            <person name="Wilson R.K."/>
        </authorList>
    </citation>
    <scope>NUCLEOTIDE SEQUENCE [LARGE SCALE GENOMIC DNA]</scope>
    <source>
        <strain evidence="10">IAEA</strain>
    </source>
</reference>
<dbReference type="SMART" id="SM00353">
    <property type="entry name" value="HLH"/>
    <property type="match status" value="1"/>
</dbReference>